<gene>
    <name evidence="9" type="primary">Necator_chrV.g18444</name>
    <name evidence="9" type="ORF">RB195_013653</name>
</gene>
<evidence type="ECO:0000256" key="4">
    <source>
        <dbReference type="ARBA" id="ARBA00023180"/>
    </source>
</evidence>
<feature type="compositionally biased region" description="Polar residues" evidence="6">
    <location>
        <begin position="3032"/>
        <end position="3048"/>
    </location>
</feature>
<evidence type="ECO:0000313" key="10">
    <source>
        <dbReference type="Proteomes" id="UP001303046"/>
    </source>
</evidence>
<dbReference type="InterPro" id="IPR011050">
    <property type="entry name" value="Pectin_lyase_fold/virulence"/>
</dbReference>
<feature type="transmembrane region" description="Helical" evidence="7">
    <location>
        <begin position="2833"/>
        <end position="2862"/>
    </location>
</feature>
<feature type="compositionally biased region" description="Polar residues" evidence="6">
    <location>
        <begin position="3117"/>
        <end position="3138"/>
    </location>
</feature>
<keyword evidence="7" id="KW-0812">Transmembrane</keyword>
<evidence type="ECO:0000256" key="2">
    <source>
        <dbReference type="ARBA" id="ARBA00022737"/>
    </source>
</evidence>
<dbReference type="Pfam" id="PF00059">
    <property type="entry name" value="Lectin_C"/>
    <property type="match status" value="1"/>
</dbReference>
<dbReference type="PROSITE" id="PS50287">
    <property type="entry name" value="SRCR_2"/>
    <property type="match status" value="3"/>
</dbReference>
<dbReference type="Proteomes" id="UP001303046">
    <property type="component" value="Unassembled WGS sequence"/>
</dbReference>
<feature type="compositionally biased region" description="Polar residues" evidence="6">
    <location>
        <begin position="2929"/>
        <end position="2938"/>
    </location>
</feature>
<keyword evidence="10" id="KW-1185">Reference proteome</keyword>
<keyword evidence="2" id="KW-0677">Repeat</keyword>
<dbReference type="Gene3D" id="2.160.20.10">
    <property type="entry name" value="Single-stranded right-handed beta-helix, Pectin lyase-like"/>
    <property type="match status" value="4"/>
</dbReference>
<dbReference type="InterPro" id="IPR006626">
    <property type="entry name" value="PbH1"/>
</dbReference>
<keyword evidence="7" id="KW-1133">Transmembrane helix</keyword>
<dbReference type="SUPFAM" id="SSF51126">
    <property type="entry name" value="Pectin lyase-like"/>
    <property type="match status" value="3"/>
</dbReference>
<dbReference type="SUPFAM" id="SSF56487">
    <property type="entry name" value="SRCR-like"/>
    <property type="match status" value="3"/>
</dbReference>
<sequence length="3159" mass="357586">MSNEPFEGPSHAKTTVMRGDDERAEKNKSRGDEEKATNRADLDEGHSWQRARPTFACPPRPRHLKGATVTQLQPRPAEPVSGSRRTRQPDRLLPAACDSCGTMLLRSRLLICLLVHVGGILAQGQVVLDPGLMPARQPIQNILGGVYSNNVTLFFRNSPYRVTSDLTVEYGATLTIETGVQMYFDTGVGLKIKGALQAIGNEFAHIQMLPYQQQLNYDDSFPKFRLIDGATVREGRLQALFRDRWRSVCTMVTNWTSIDTTTACRSMGYSDGGFLKWHLRNNDTYPLAMPRPDCHPGANSLWDCPGFADPNAIRLSENLCQGEDDLGLVCWGAPIFQGWAKHWKGLQIYNSPYTYVSADPDHVAVQKESLSRMEYVDILYAGYDGSTKNTTAALCIEGVAPIMNGIRIERSARDGLYVYEPSGPILIANSTFSWNRGHGIMIDNTTDGRVFINMTRIENNYGDGVWYREKTGANLLSHGIRNRRDVTNFAFAEEKPRADICREHSLSTQYFFPHLLMARLDNGTLYDPSNPPSCWIAISLPPRLQYTYSLQFVNVRNLNPPHTSNTHLVVCDATQEKSACALERLRVSILDGIYPQTVSLRSGSTPLYVALEHQQEGNQAGYVVGDVEVFFRVHASVTDKAFYGLNITNSIINNNIGNGVFGRDIRERTAFSNVTVNLNQGLAGFLVKDGAADIWLNDTRIQENWGDGLNVSYAGGAITVNGTRLERNRWRGAAFHFNDSSPFLALHQEIVFKGRPSNNIFYLPTIVANNLWGGVLVGNFCLPAYRNIEPKVLINWVEFLSNSYHPALEIHSCQGFDTARTVVDVTGNRIEGNTGMGFRMAPSVNVLAFINSNHFLNNNDTALLIKNAEHPQLWTLRANVTISKNAFKFNRGKYIISVGLNEGAPAQQLIFNQQNEIRENTVFNPYPELRPRSTPYAAMVVSSSNVIIRRNCFKNPQAAYEIGTELTEHAKRIDAKENNWGSPTPAQFMAKIFDQFNRYSLAVVEVFPYAAVCNQRNPHITYQQEFFREFRKDSQPFVLGGAIYENHDLVPGRYTVTDDLHVVPGAKLTIAPGSVLEFHDGVGMLVQGELSRTEFFGPEKKVIFTSKPFVPVKNKNIRLVDEDGSDDVTEGRLEVFVDGSWGTVCNRTWSAKLAQMACNQLGLISDPEFFENWRIFRHKGDLPMIMDNIRCEENEVDLTQCRHDGVSHNVPAGCRATEVVAIRCTEPRWAGVRYSLLANPPTFTGQTTMHNWIIEKAGLFDFRTPEFSPALQIDWNYHVFHKLEIRNNFWNGIDIIYNDLIKKPAIRNSVVVNNRRNGMHLRSVGITLEEMSLTHSGQAGLRYNPSISASLQRDIVSWLDMREQPELEANNIYIIPDRAYQTIEVVESHLNQRKVSDSEANGGMSRRCIFDMKLHASGFGYGLPAKMAIQIVNPVSNISDEDAVFYDQQSGKSFSVRGDSIQFPVVFTSNVVTVQYMRSYGPPKLIVLVLFLDAQEYLDRFVHLYQSVVEDNQCGISSVHYSNLSYSDGTITNRWSNEKLWFQKVNFTRNSEAVVWIHSPQHQVLPNTPISEIHYHLDNCSIADNRGPVIETHRDLFASANVFHWNIWSNTFMNNSNSGVAIRLPDTYDLLAKQEHSFWMTENRFEDNDNLYILLDGYYTFANISSNNFTDNYSYGALMDLRGMEKKLIFERNRFLTNKAKWLLRMGINSQSLKNLFVDAFIQYNYFLHNYFIKANEDYVDSWPRSYAVGIFGSQKAEIHFNQFRNPLMDFEVISGCKYVSIEDRMNISYNWWGTGNEAEVAQRVFDFDDWNTFTLADYSPFYITNELFINFWWEPRKGQLGNATYSEPSALDLKGRMYESKNLTLIRERWHQFPHYYKPFRPYRITRDLTIMPGATLWIEKGVEVHVWPNVRILVLGDLVADGTYWEPIRFKPINTTEYDEMRGKIGTRYKRQSGFLRRHKRSDVGLRIQKWLRTRRANRARSDDVYYQFPLLHREDPYYQRFSVQLTSNSTIPGRAGFLQIYNATTGEVIPSCDRQFTVRNAQVVCRELGFETMNAYHWITPRWEYNPQIRLVKTYVEPRECRGNEKSLDRCNLRLTGNDSQWQCIDNEHFNYIYCGRNSTLDPIYIGSWGGVSFGRASLELDQIPSKDASLLRNVEIVGGGSGHNDSFQSAGLQLFYRSPMIDHVNVTNSSMHAIQVISPREKVILNMVNVTNNGGIGVSITTSSIQSGNTNTDIPFQPLTIPYYSLGMVDICAANKMLQVNNRVLVYYKYDSLPVDCVKIFSSSGRKVAFRFLQVNLYSSPADLGRSDALRIYASIAFKPVTLLAEYRLDRESTPFSNAVSADVLALHFRGTAADGEYGFIAEISSIPSSPDSSAVEQVVLRGSRIDNNDRGAVVYQNTGEMSPAVVIEECSLSRNGIHLFGNISTTNYPVELRLHNTMFLLFRGNSLAYNRGGLLVSAKSSSAVARLNAVVKNNLFTWNSNSTTVALYGNNYQMVTMLNNIISHNYALYHDTIKIQDMSVNLTRNVIFSNLGLHTVDSHGYSRITSETQTFLYNNFEDNTALGHGHQYMEQFGYLPEEEHDEFLRRPRRQVITQEGVSFDWWTHVGSETERYRSTILAGSSQQSYRGNVFNNKKNAYELTTTKRTQYDIGSIDARLNYWGYPGVESVAAGKIRDFSDYPYLIKVDYQPVLESNSSLLEGDCPAGWFEAGLEEFKSCFLFVGAAATYTDATLYCTAMGAFVPYLRTDDVRQKQIAQRIDQFSQQYLTDPEKFDSFALRSDTIVWISSVTIPPTQCAWLSARTGKIGSQNCNNLMPFVCEKGTRPYVEPIMWRAGIVIAVVIIAVLFVLLFLLAVCWCIKSKRRNEDAIERKNIIRASINLQRKASAHQRKSLPSHESAKASLTSSTINAYGDPFVAHRNMMRGRATNSRSPTETVRTECSDSLSTDRTYERTSTADASRMTSSYTSGSYTRSKPYSDVSSEGYYSGRMSLRHKACSNPNPYEEIPAMNTFQPSNKARDAVRLRDPRSDTTYSSTVTGSCSTCPTESERDSTLTDGSWSEQSSTASENTVQNRRLLPPRPEPPPRYESTPRLAPSRSNPNLQSFHSIGKFSGQLPPTSATLYRGTTTTPQRSLVNLYNPLADSPGRSRKPVIETAM</sequence>
<evidence type="ECO:0000259" key="8">
    <source>
        <dbReference type="PROSITE" id="PS50287"/>
    </source>
</evidence>
<feature type="compositionally biased region" description="Low complexity" evidence="6">
    <location>
        <begin position="2962"/>
        <end position="2976"/>
    </location>
</feature>
<dbReference type="Pfam" id="PF00530">
    <property type="entry name" value="SRCR"/>
    <property type="match status" value="3"/>
</dbReference>
<dbReference type="InterPro" id="IPR016187">
    <property type="entry name" value="CTDL_fold"/>
</dbReference>
<keyword evidence="3 5" id="KW-1015">Disulfide bond</keyword>
<feature type="domain" description="SRCR" evidence="8">
    <location>
        <begin position="1117"/>
        <end position="1225"/>
    </location>
</feature>
<dbReference type="CDD" id="cd00037">
    <property type="entry name" value="CLECT"/>
    <property type="match status" value="1"/>
</dbReference>
<evidence type="ECO:0000313" key="9">
    <source>
        <dbReference type="EMBL" id="KAK6754793.1"/>
    </source>
</evidence>
<feature type="compositionally biased region" description="Polar residues" evidence="6">
    <location>
        <begin position="3056"/>
        <end position="3075"/>
    </location>
</feature>
<proteinExistence type="predicted"/>
<keyword evidence="1" id="KW-0732">Signal</keyword>
<name>A0ABR1DX66_NECAM</name>
<comment type="caution">
    <text evidence="5">Lacks conserved residue(s) required for the propagation of feature annotation.</text>
</comment>
<feature type="disulfide bond" evidence="5">
    <location>
        <begin position="2084"/>
        <end position="2094"/>
    </location>
</feature>
<protein>
    <recommendedName>
        <fullName evidence="8">SRCR domain-containing protein</fullName>
    </recommendedName>
</protein>
<accession>A0ABR1DX66</accession>
<dbReference type="PANTHER" id="PTHR47653">
    <property type="entry name" value="PROTEIN BARK BEETLE"/>
    <property type="match status" value="1"/>
</dbReference>
<dbReference type="InterPro" id="IPR053243">
    <property type="entry name" value="SJ_maturation_regulator"/>
</dbReference>
<feature type="compositionally biased region" description="Basic and acidic residues" evidence="6">
    <location>
        <begin position="3019"/>
        <end position="3031"/>
    </location>
</feature>
<dbReference type="SMART" id="SM00202">
    <property type="entry name" value="SR"/>
    <property type="match status" value="3"/>
</dbReference>
<dbReference type="PANTHER" id="PTHR47653:SF1">
    <property type="entry name" value="DELETED IN MALIGNANT BRAIN TUMORS 1 PROTEIN"/>
    <property type="match status" value="1"/>
</dbReference>
<feature type="compositionally biased region" description="Polar residues" evidence="6">
    <location>
        <begin position="2944"/>
        <end position="2960"/>
    </location>
</feature>
<evidence type="ECO:0000256" key="3">
    <source>
        <dbReference type="ARBA" id="ARBA00023157"/>
    </source>
</evidence>
<dbReference type="InterPro" id="IPR012334">
    <property type="entry name" value="Pectin_lyas_fold"/>
</dbReference>
<dbReference type="Gene3D" id="3.10.100.10">
    <property type="entry name" value="Mannose-Binding Protein A, subunit A"/>
    <property type="match status" value="1"/>
</dbReference>
<evidence type="ECO:0000256" key="7">
    <source>
        <dbReference type="SAM" id="Phobius"/>
    </source>
</evidence>
<feature type="region of interest" description="Disordered" evidence="6">
    <location>
        <begin position="3000"/>
        <end position="3159"/>
    </location>
</feature>
<evidence type="ECO:0000256" key="5">
    <source>
        <dbReference type="PROSITE-ProRule" id="PRU00196"/>
    </source>
</evidence>
<dbReference type="SMART" id="SM00710">
    <property type="entry name" value="PbH1"/>
    <property type="match status" value="17"/>
</dbReference>
<feature type="domain" description="SRCR" evidence="8">
    <location>
        <begin position="224"/>
        <end position="331"/>
    </location>
</feature>
<feature type="domain" description="SRCR" evidence="8">
    <location>
        <begin position="2006"/>
        <end position="2119"/>
    </location>
</feature>
<evidence type="ECO:0000256" key="1">
    <source>
        <dbReference type="ARBA" id="ARBA00022729"/>
    </source>
</evidence>
<feature type="compositionally biased region" description="Polar residues" evidence="6">
    <location>
        <begin position="3098"/>
        <end position="3108"/>
    </location>
</feature>
<keyword evidence="7" id="KW-0472">Membrane</keyword>
<feature type="disulfide bond" evidence="5">
    <location>
        <begin position="294"/>
        <end position="304"/>
    </location>
</feature>
<evidence type="ECO:0000256" key="6">
    <source>
        <dbReference type="SAM" id="MobiDB-lite"/>
    </source>
</evidence>
<dbReference type="InterPro" id="IPR036772">
    <property type="entry name" value="SRCR-like_dom_sf"/>
</dbReference>
<dbReference type="InterPro" id="IPR001304">
    <property type="entry name" value="C-type_lectin-like"/>
</dbReference>
<keyword evidence="4" id="KW-0325">Glycoprotein</keyword>
<dbReference type="Gene3D" id="3.10.250.10">
    <property type="entry name" value="SRCR-like domain"/>
    <property type="match status" value="3"/>
</dbReference>
<organism evidence="9 10">
    <name type="scientific">Necator americanus</name>
    <name type="common">Human hookworm</name>
    <dbReference type="NCBI Taxonomy" id="51031"/>
    <lineage>
        <taxon>Eukaryota</taxon>
        <taxon>Metazoa</taxon>
        <taxon>Ecdysozoa</taxon>
        <taxon>Nematoda</taxon>
        <taxon>Chromadorea</taxon>
        <taxon>Rhabditida</taxon>
        <taxon>Rhabditina</taxon>
        <taxon>Rhabditomorpha</taxon>
        <taxon>Strongyloidea</taxon>
        <taxon>Ancylostomatidae</taxon>
        <taxon>Bunostominae</taxon>
        <taxon>Necator</taxon>
    </lineage>
</organism>
<dbReference type="InterPro" id="IPR016186">
    <property type="entry name" value="C-type_lectin-like/link_sf"/>
</dbReference>
<feature type="region of interest" description="Disordered" evidence="6">
    <location>
        <begin position="2927"/>
        <end position="2983"/>
    </location>
</feature>
<reference evidence="9 10" key="1">
    <citation type="submission" date="2023-08" db="EMBL/GenBank/DDBJ databases">
        <title>A Necator americanus chromosomal reference genome.</title>
        <authorList>
            <person name="Ilik V."/>
            <person name="Petrzelkova K.J."/>
            <person name="Pardy F."/>
            <person name="Fuh T."/>
            <person name="Niatou-Singa F.S."/>
            <person name="Gouil Q."/>
            <person name="Baker L."/>
            <person name="Ritchie M.E."/>
            <person name="Jex A.R."/>
            <person name="Gazzola D."/>
            <person name="Li H."/>
            <person name="Toshio Fujiwara R."/>
            <person name="Zhan B."/>
            <person name="Aroian R.V."/>
            <person name="Pafco B."/>
            <person name="Schwarz E.M."/>
        </authorList>
    </citation>
    <scope>NUCLEOTIDE SEQUENCE [LARGE SCALE GENOMIC DNA]</scope>
    <source>
        <strain evidence="9 10">Aroian</strain>
        <tissue evidence="9">Whole animal</tissue>
    </source>
</reference>
<dbReference type="EMBL" id="JAVFWL010000005">
    <property type="protein sequence ID" value="KAK6754793.1"/>
    <property type="molecule type" value="Genomic_DNA"/>
</dbReference>
<dbReference type="InterPro" id="IPR001190">
    <property type="entry name" value="SRCR"/>
</dbReference>
<feature type="region of interest" description="Disordered" evidence="6">
    <location>
        <begin position="1"/>
        <end position="87"/>
    </location>
</feature>
<feature type="disulfide bond" evidence="5">
    <location>
        <begin position="1191"/>
        <end position="1201"/>
    </location>
</feature>
<dbReference type="SUPFAM" id="SSF56436">
    <property type="entry name" value="C-type lectin-like"/>
    <property type="match status" value="1"/>
</dbReference>
<feature type="compositionally biased region" description="Basic and acidic residues" evidence="6">
    <location>
        <begin position="18"/>
        <end position="47"/>
    </location>
</feature>
<comment type="caution">
    <text evidence="9">The sequence shown here is derived from an EMBL/GenBank/DDBJ whole genome shotgun (WGS) entry which is preliminary data.</text>
</comment>